<reference evidence="10 11" key="1">
    <citation type="journal article" date="2020" name="Nat. Food">
        <title>A phased Vanilla planifolia genome enables genetic improvement of flavour and production.</title>
        <authorList>
            <person name="Hasing T."/>
            <person name="Tang H."/>
            <person name="Brym M."/>
            <person name="Khazi F."/>
            <person name="Huang T."/>
            <person name="Chambers A.H."/>
        </authorList>
    </citation>
    <scope>NUCLEOTIDE SEQUENCE [LARGE SCALE GENOMIC DNA]</scope>
    <source>
        <tissue evidence="10">Leaf</tissue>
    </source>
</reference>
<feature type="region of interest" description="Disordered" evidence="6">
    <location>
        <begin position="211"/>
        <end position="243"/>
    </location>
</feature>
<dbReference type="SMART" id="SM00220">
    <property type="entry name" value="S_TKc"/>
    <property type="match status" value="1"/>
</dbReference>
<dbReference type="EMBL" id="JADCNL010000001">
    <property type="protein sequence ID" value="KAG0498515.1"/>
    <property type="molecule type" value="Genomic_DNA"/>
</dbReference>
<dbReference type="GO" id="GO:0004672">
    <property type="term" value="F:protein kinase activity"/>
    <property type="evidence" value="ECO:0007669"/>
    <property type="project" value="InterPro"/>
</dbReference>
<comment type="caution">
    <text evidence="10">The sequence shown here is derived from an EMBL/GenBank/DDBJ whole genome shotgun (WGS) entry which is preliminary data.</text>
</comment>
<evidence type="ECO:0000256" key="6">
    <source>
        <dbReference type="SAM" id="MobiDB-lite"/>
    </source>
</evidence>
<keyword evidence="1" id="KW-0808">Transferase</keyword>
<keyword evidence="7" id="KW-1133">Transmembrane helix</keyword>
<keyword evidence="7" id="KW-0812">Transmembrane</keyword>
<dbReference type="InterPro" id="IPR011009">
    <property type="entry name" value="Kinase-like_dom_sf"/>
</dbReference>
<keyword evidence="8" id="KW-0732">Signal</keyword>
<evidence type="ECO:0000256" key="1">
    <source>
        <dbReference type="ARBA" id="ARBA00022679"/>
    </source>
</evidence>
<organism evidence="10 11">
    <name type="scientific">Vanilla planifolia</name>
    <name type="common">Vanilla</name>
    <dbReference type="NCBI Taxonomy" id="51239"/>
    <lineage>
        <taxon>Eukaryota</taxon>
        <taxon>Viridiplantae</taxon>
        <taxon>Streptophyta</taxon>
        <taxon>Embryophyta</taxon>
        <taxon>Tracheophyta</taxon>
        <taxon>Spermatophyta</taxon>
        <taxon>Magnoliopsida</taxon>
        <taxon>Liliopsida</taxon>
        <taxon>Asparagales</taxon>
        <taxon>Orchidaceae</taxon>
        <taxon>Vanilloideae</taxon>
        <taxon>Vanilleae</taxon>
        <taxon>Vanilla</taxon>
    </lineage>
</organism>
<dbReference type="FunFam" id="3.30.200.20:FF:000420">
    <property type="entry name" value="Putative receptor-like protein kinase"/>
    <property type="match status" value="1"/>
</dbReference>
<dbReference type="InterPro" id="IPR000719">
    <property type="entry name" value="Prot_kinase_dom"/>
</dbReference>
<feature type="signal peptide" evidence="8">
    <location>
        <begin position="1"/>
        <end position="20"/>
    </location>
</feature>
<evidence type="ECO:0000259" key="9">
    <source>
        <dbReference type="PROSITE" id="PS50011"/>
    </source>
</evidence>
<evidence type="ECO:0000256" key="7">
    <source>
        <dbReference type="SAM" id="Phobius"/>
    </source>
</evidence>
<dbReference type="PROSITE" id="PS50011">
    <property type="entry name" value="PROTEIN_KINASE_DOM"/>
    <property type="match status" value="1"/>
</dbReference>
<proteinExistence type="predicted"/>
<feature type="binding site" evidence="5">
    <location>
        <position position="354"/>
    </location>
    <ligand>
        <name>ATP</name>
        <dbReference type="ChEBI" id="CHEBI:30616"/>
    </ligand>
</feature>
<dbReference type="InterPro" id="IPR017441">
    <property type="entry name" value="Protein_kinase_ATP_BS"/>
</dbReference>
<dbReference type="Pfam" id="PF00069">
    <property type="entry name" value="Pkinase"/>
    <property type="match status" value="1"/>
</dbReference>
<evidence type="ECO:0000256" key="2">
    <source>
        <dbReference type="ARBA" id="ARBA00022741"/>
    </source>
</evidence>
<dbReference type="PANTHER" id="PTHR47989">
    <property type="entry name" value="OS01G0750732 PROTEIN"/>
    <property type="match status" value="1"/>
</dbReference>
<feature type="compositionally biased region" description="Polar residues" evidence="6">
    <location>
        <begin position="211"/>
        <end position="220"/>
    </location>
</feature>
<dbReference type="PROSITE" id="PS00107">
    <property type="entry name" value="PROTEIN_KINASE_ATP"/>
    <property type="match status" value="1"/>
</dbReference>
<feature type="chain" id="PRO_5032747633" description="Protein kinase domain-containing protein" evidence="8">
    <location>
        <begin position="21"/>
        <end position="664"/>
    </location>
</feature>
<dbReference type="CDD" id="cd14066">
    <property type="entry name" value="STKc_IRAK"/>
    <property type="match status" value="1"/>
</dbReference>
<sequence>MVALLSSLLLLVVLVELPNALVIAGDCPLDFSWANFTLAASTCAIPGERAQCCRYINAFVAISIAHYANATGKLGVPSAFSEICLNSVSETFGSYGIPTGASLFCGLGPKIQVSYLCSGRETVLEMMQSPNFADVISNCGVPLSLENNCRRCLNTGILYLHHLVGPENNIALSMCRDAVFVVLANQGGNMSPEDMASCFFGVKGLNIFPGPSSQVQQHNSPPSPLSIQSSVQNQTSQNNSPLKRHHNRHQLLLISAVGVVVIAVSVLLLLITLLLIHKKSKELAITDDPIETSRSSPPARAVLKCQDGPSPMFRRFCYKETLKATKNLSTVIGKGGFGTVYKAEFSDGSIVAVKRMNKISKQGEEEFCREIELLARLHHRHLVALKGFCIKRNERFLVYEYMVNGCLKDHLHAAERTPLSWLTRLQIATDVANALEYLHFYCNPPLCHRDIKSSNILLDGNFVAKVADFGLAHASRSGAITFEPVNTDICGTPGYLDPEYVVTQELTEKSDIYSYGVLLLELLTGRRVIQDGKNIVEWSHKFLSSNSKLHELVDPAIAHNFDFEHVKIVVEIIKWCTHREGRARPSIKQVLRMLSECFDTVQCQEEGWEMRRDSQTRMQGNEFIPHSGDPRCLMSSSSTTRSYCSRSILLDTGSPQSPRGTFCV</sequence>
<dbReference type="AlphaFoldDB" id="A0A835RTZ7"/>
<keyword evidence="4 5" id="KW-0067">ATP-binding</keyword>
<evidence type="ECO:0000256" key="3">
    <source>
        <dbReference type="ARBA" id="ARBA00022777"/>
    </source>
</evidence>
<evidence type="ECO:0000256" key="4">
    <source>
        <dbReference type="ARBA" id="ARBA00022840"/>
    </source>
</evidence>
<keyword evidence="3" id="KW-0418">Kinase</keyword>
<dbReference type="Pfam" id="PF19160">
    <property type="entry name" value="SPARK"/>
    <property type="match status" value="1"/>
</dbReference>
<dbReference type="GO" id="GO:0005524">
    <property type="term" value="F:ATP binding"/>
    <property type="evidence" value="ECO:0007669"/>
    <property type="project" value="UniProtKB-UniRule"/>
</dbReference>
<evidence type="ECO:0000313" key="11">
    <source>
        <dbReference type="Proteomes" id="UP000636800"/>
    </source>
</evidence>
<dbReference type="Gene3D" id="3.30.200.20">
    <property type="entry name" value="Phosphorylase Kinase, domain 1"/>
    <property type="match status" value="1"/>
</dbReference>
<accession>A0A835RTZ7</accession>
<evidence type="ECO:0000256" key="8">
    <source>
        <dbReference type="SAM" id="SignalP"/>
    </source>
</evidence>
<feature type="compositionally biased region" description="Low complexity" evidence="6">
    <location>
        <begin position="228"/>
        <end position="240"/>
    </location>
</feature>
<protein>
    <recommendedName>
        <fullName evidence="9">Protein kinase domain-containing protein</fullName>
    </recommendedName>
</protein>
<feature type="transmembrane region" description="Helical" evidence="7">
    <location>
        <begin position="251"/>
        <end position="276"/>
    </location>
</feature>
<dbReference type="Proteomes" id="UP000636800">
    <property type="component" value="Chromosome 1"/>
</dbReference>
<dbReference type="OrthoDB" id="1889525at2759"/>
<keyword evidence="7" id="KW-0472">Membrane</keyword>
<dbReference type="PROSITE" id="PS00108">
    <property type="entry name" value="PROTEIN_KINASE_ST"/>
    <property type="match status" value="1"/>
</dbReference>
<keyword evidence="2 5" id="KW-0547">Nucleotide-binding</keyword>
<keyword evidence="11" id="KW-1185">Reference proteome</keyword>
<feature type="domain" description="Protein kinase" evidence="9">
    <location>
        <begin position="326"/>
        <end position="598"/>
    </location>
</feature>
<dbReference type="PANTHER" id="PTHR47989:SF36">
    <property type="entry name" value="PROTEIN KINASE DOMAIN-CONTAINING PROTEIN"/>
    <property type="match status" value="1"/>
</dbReference>
<evidence type="ECO:0000256" key="5">
    <source>
        <dbReference type="PROSITE-ProRule" id="PRU10141"/>
    </source>
</evidence>
<dbReference type="SUPFAM" id="SSF56112">
    <property type="entry name" value="Protein kinase-like (PK-like)"/>
    <property type="match status" value="1"/>
</dbReference>
<gene>
    <name evidence="10" type="ORF">HPP92_003206</name>
</gene>
<dbReference type="InterPro" id="IPR008271">
    <property type="entry name" value="Ser/Thr_kinase_AS"/>
</dbReference>
<name>A0A835RTZ7_VANPL</name>
<dbReference type="FunFam" id="1.10.510.10:FF:000381">
    <property type="entry name" value="Putative receptor-like protein kinase"/>
    <property type="match status" value="1"/>
</dbReference>
<dbReference type="Gene3D" id="1.10.510.10">
    <property type="entry name" value="Transferase(Phosphotransferase) domain 1"/>
    <property type="match status" value="1"/>
</dbReference>
<dbReference type="InterPro" id="IPR043891">
    <property type="entry name" value="SPARK"/>
</dbReference>
<evidence type="ECO:0000313" key="10">
    <source>
        <dbReference type="EMBL" id="KAG0498515.1"/>
    </source>
</evidence>